<evidence type="ECO:0000313" key="1">
    <source>
        <dbReference type="EMBL" id="CAA6807188.1"/>
    </source>
</evidence>
<reference evidence="1" key="1">
    <citation type="submission" date="2020-01" db="EMBL/GenBank/DDBJ databases">
        <authorList>
            <person name="Meier V. D."/>
            <person name="Meier V D."/>
        </authorList>
    </citation>
    <scope>NUCLEOTIDE SEQUENCE</scope>
    <source>
        <strain evidence="1">HLG_WM_MAG_10</strain>
    </source>
</reference>
<name>A0A6S6SW19_9BACT</name>
<organism evidence="1">
    <name type="scientific">uncultured Aureispira sp</name>
    <dbReference type="NCBI Taxonomy" id="1331704"/>
    <lineage>
        <taxon>Bacteria</taxon>
        <taxon>Pseudomonadati</taxon>
        <taxon>Bacteroidota</taxon>
        <taxon>Saprospiria</taxon>
        <taxon>Saprospirales</taxon>
        <taxon>Saprospiraceae</taxon>
        <taxon>Aureispira</taxon>
        <taxon>environmental samples</taxon>
    </lineage>
</organism>
<proteinExistence type="predicted"/>
<accession>A0A6S6SW19</accession>
<sequence length="315" mass="35099">MKKEFKTPTIAKKKGFDKIKKALKKFLTNLEPNDQEAPLVFFYHANYDYPDGKRPIMYLSTEGVSNDWTKWFKLEKTSKEFATGICSFDKKSKVLKIEIQQGKGGKVDTIKTVHKELLKPFASIEVVDKLELSSSASENAATDDSTDEISPGLSDYDTAELPAYIKEAKSHVSTVSASQKELNTLVETLEPQVKKISDTIITNDLIQYSKKALVTFEEIDISAIKQTVKAFKSLLPKKLIEENTELNDAVTNLDQLIVSLNQLKPRIAAVSKNCLKIQKVGNPMETAAAPLSNNPIENFGIKLNKILKSSALNKI</sequence>
<protein>
    <submittedName>
        <fullName evidence="1">Uncharacterized protein</fullName>
    </submittedName>
</protein>
<gene>
    <name evidence="1" type="ORF">HELGO_WM34848</name>
</gene>
<dbReference type="AlphaFoldDB" id="A0A6S6SW19"/>
<dbReference type="EMBL" id="CACVAQ010000129">
    <property type="protein sequence ID" value="CAA6807188.1"/>
    <property type="molecule type" value="Genomic_DNA"/>
</dbReference>